<dbReference type="EMBL" id="LN899824">
    <property type="protein sequence ID" value="CUV26855.1"/>
    <property type="molecule type" value="Genomic_DNA"/>
</dbReference>
<evidence type="ECO:0000259" key="1">
    <source>
        <dbReference type="Pfam" id="PF12728"/>
    </source>
</evidence>
<organism evidence="2">
    <name type="scientific">Ralstonia solanacearum</name>
    <name type="common">Pseudomonas solanacearum</name>
    <dbReference type="NCBI Taxonomy" id="305"/>
    <lineage>
        <taxon>Bacteria</taxon>
        <taxon>Pseudomonadati</taxon>
        <taxon>Pseudomonadota</taxon>
        <taxon>Betaproteobacteria</taxon>
        <taxon>Burkholderiales</taxon>
        <taxon>Burkholderiaceae</taxon>
        <taxon>Ralstonia</taxon>
        <taxon>Ralstonia solanacearum species complex</taxon>
    </lineage>
</organism>
<protein>
    <recommendedName>
        <fullName evidence="1">Helix-turn-helix domain-containing protein</fullName>
    </recommendedName>
</protein>
<dbReference type="InterPro" id="IPR041657">
    <property type="entry name" value="HTH_17"/>
</dbReference>
<sequence length="68" mass="7641">MSLKYLTPQQVSDRYAGRISPRTLANWRSAGTGPRFLRLGGRILYALNDLAAWEARHTVSGTSEYRAD</sequence>
<name>A0A0S4UXE0_RALSL</name>
<dbReference type="Pfam" id="PF12728">
    <property type="entry name" value="HTH_17"/>
    <property type="match status" value="1"/>
</dbReference>
<evidence type="ECO:0000313" key="2">
    <source>
        <dbReference type="EMBL" id="CUV26855.1"/>
    </source>
</evidence>
<proteinExistence type="predicted"/>
<feature type="domain" description="Helix-turn-helix" evidence="1">
    <location>
        <begin position="5"/>
        <end position="56"/>
    </location>
</feature>
<dbReference type="AlphaFoldDB" id="A0A0S4UXE0"/>
<dbReference type="InterPro" id="IPR009061">
    <property type="entry name" value="DNA-bd_dom_put_sf"/>
</dbReference>
<accession>A0A0S4UXE0</accession>
<dbReference type="SUPFAM" id="SSF46955">
    <property type="entry name" value="Putative DNA-binding domain"/>
    <property type="match status" value="1"/>
</dbReference>
<gene>
    <name evidence="2" type="ORF">RUN1985_v1_10053</name>
</gene>
<reference evidence="2" key="1">
    <citation type="submission" date="2015-10" db="EMBL/GenBank/DDBJ databases">
        <authorList>
            <person name="Gilbert D.G."/>
        </authorList>
    </citation>
    <scope>NUCLEOTIDE SEQUENCE</scope>
    <source>
        <strain evidence="2">Phyl III-seqv23</strain>
    </source>
</reference>